<organism evidence="2 3">
    <name type="scientific">Pleurodeles waltl</name>
    <name type="common">Iberian ribbed newt</name>
    <dbReference type="NCBI Taxonomy" id="8319"/>
    <lineage>
        <taxon>Eukaryota</taxon>
        <taxon>Metazoa</taxon>
        <taxon>Chordata</taxon>
        <taxon>Craniata</taxon>
        <taxon>Vertebrata</taxon>
        <taxon>Euteleostomi</taxon>
        <taxon>Amphibia</taxon>
        <taxon>Batrachia</taxon>
        <taxon>Caudata</taxon>
        <taxon>Salamandroidea</taxon>
        <taxon>Salamandridae</taxon>
        <taxon>Pleurodelinae</taxon>
        <taxon>Pleurodeles</taxon>
    </lineage>
</organism>
<dbReference type="Proteomes" id="UP001066276">
    <property type="component" value="Chromosome 11"/>
</dbReference>
<dbReference type="AlphaFoldDB" id="A0AAV7LF67"/>
<name>A0AAV7LF67_PLEWA</name>
<dbReference type="EMBL" id="JANPWB010000015">
    <property type="protein sequence ID" value="KAJ1090241.1"/>
    <property type="molecule type" value="Genomic_DNA"/>
</dbReference>
<accession>A0AAV7LF67</accession>
<gene>
    <name evidence="2" type="ORF">NDU88_003376</name>
</gene>
<proteinExistence type="predicted"/>
<sequence>MVTIGRADCHYCGALPTTVKPAVLAGLGVEDVIGPARTHEVEGIPYLRYHVLGKNPEEEAHGNVEEEQDAAKPNKERERPGGEEDACNPTGLKTKLTKMQRRG</sequence>
<comment type="caution">
    <text evidence="2">The sequence shown here is derived from an EMBL/GenBank/DDBJ whole genome shotgun (WGS) entry which is preliminary data.</text>
</comment>
<evidence type="ECO:0000313" key="3">
    <source>
        <dbReference type="Proteomes" id="UP001066276"/>
    </source>
</evidence>
<keyword evidence="3" id="KW-1185">Reference proteome</keyword>
<feature type="compositionally biased region" description="Basic and acidic residues" evidence="1">
    <location>
        <begin position="57"/>
        <end position="82"/>
    </location>
</feature>
<reference evidence="2" key="1">
    <citation type="journal article" date="2022" name="bioRxiv">
        <title>Sequencing and chromosome-scale assembly of the giantPleurodeles waltlgenome.</title>
        <authorList>
            <person name="Brown T."/>
            <person name="Elewa A."/>
            <person name="Iarovenko S."/>
            <person name="Subramanian E."/>
            <person name="Araus A.J."/>
            <person name="Petzold A."/>
            <person name="Susuki M."/>
            <person name="Suzuki K.-i.T."/>
            <person name="Hayashi T."/>
            <person name="Toyoda A."/>
            <person name="Oliveira C."/>
            <person name="Osipova E."/>
            <person name="Leigh N.D."/>
            <person name="Simon A."/>
            <person name="Yun M.H."/>
        </authorList>
    </citation>
    <scope>NUCLEOTIDE SEQUENCE</scope>
    <source>
        <strain evidence="2">20211129_DDA</strain>
        <tissue evidence="2">Liver</tissue>
    </source>
</reference>
<protein>
    <submittedName>
        <fullName evidence="2">Uncharacterized protein</fullName>
    </submittedName>
</protein>
<evidence type="ECO:0000313" key="2">
    <source>
        <dbReference type="EMBL" id="KAJ1090241.1"/>
    </source>
</evidence>
<evidence type="ECO:0000256" key="1">
    <source>
        <dbReference type="SAM" id="MobiDB-lite"/>
    </source>
</evidence>
<feature type="region of interest" description="Disordered" evidence="1">
    <location>
        <begin position="57"/>
        <end position="103"/>
    </location>
</feature>